<dbReference type="AlphaFoldDB" id="A0A0M3HTC2"/>
<accession>A0A0M3HTC2</accession>
<protein>
    <submittedName>
        <fullName evidence="2">Uncharacterized protein</fullName>
    </submittedName>
</protein>
<name>A0A0M3HTC2_ASCLU</name>
<evidence type="ECO:0000313" key="1">
    <source>
        <dbReference type="Proteomes" id="UP000036681"/>
    </source>
</evidence>
<keyword evidence="1" id="KW-1185">Reference proteome</keyword>
<proteinExistence type="predicted"/>
<dbReference type="Proteomes" id="UP000036681">
    <property type="component" value="Unplaced"/>
</dbReference>
<dbReference type="WBParaSite" id="ALUE_0000587201-mRNA-1">
    <property type="protein sequence ID" value="ALUE_0000587201-mRNA-1"/>
    <property type="gene ID" value="ALUE_0000587201"/>
</dbReference>
<organism evidence="1 2">
    <name type="scientific">Ascaris lumbricoides</name>
    <name type="common">Giant roundworm</name>
    <dbReference type="NCBI Taxonomy" id="6252"/>
    <lineage>
        <taxon>Eukaryota</taxon>
        <taxon>Metazoa</taxon>
        <taxon>Ecdysozoa</taxon>
        <taxon>Nematoda</taxon>
        <taxon>Chromadorea</taxon>
        <taxon>Rhabditida</taxon>
        <taxon>Spirurina</taxon>
        <taxon>Ascaridomorpha</taxon>
        <taxon>Ascaridoidea</taxon>
        <taxon>Ascarididae</taxon>
        <taxon>Ascaris</taxon>
    </lineage>
</organism>
<reference evidence="2" key="1">
    <citation type="submission" date="2017-02" db="UniProtKB">
        <authorList>
            <consortium name="WormBaseParasite"/>
        </authorList>
    </citation>
    <scope>IDENTIFICATION</scope>
</reference>
<sequence>MEHLSHLTLERADFFFIHRINMQSFVQRDVKLSGPSLHKGIVTTRKHSASQTTSSCFFFSSSKMPRLLKRWASLYPRS</sequence>
<evidence type="ECO:0000313" key="2">
    <source>
        <dbReference type="WBParaSite" id="ALUE_0000587201-mRNA-1"/>
    </source>
</evidence>